<dbReference type="InterPro" id="IPR011330">
    <property type="entry name" value="Glyco_hydro/deAcase_b/a-brl"/>
</dbReference>
<dbReference type="Pfam" id="PF01522">
    <property type="entry name" value="Polysacc_deac_1"/>
    <property type="match status" value="1"/>
</dbReference>
<feature type="compositionally biased region" description="Basic and acidic residues" evidence="1">
    <location>
        <begin position="444"/>
        <end position="458"/>
    </location>
</feature>
<dbReference type="AlphaFoldDB" id="A0A841SZS1"/>
<reference evidence="3 4" key="1">
    <citation type="submission" date="2020-08" db="EMBL/GenBank/DDBJ databases">
        <title>Cohnella phylogeny.</title>
        <authorList>
            <person name="Dunlap C."/>
        </authorList>
    </citation>
    <scope>NUCLEOTIDE SEQUENCE [LARGE SCALE GENOMIC DNA]</scope>
    <source>
        <strain evidence="3 4">DSM 25241</strain>
    </source>
</reference>
<evidence type="ECO:0000313" key="3">
    <source>
        <dbReference type="EMBL" id="MBB6636126.1"/>
    </source>
</evidence>
<dbReference type="Gene3D" id="3.20.20.370">
    <property type="entry name" value="Glycoside hydrolase/deacetylase"/>
    <property type="match status" value="1"/>
</dbReference>
<evidence type="ECO:0000256" key="1">
    <source>
        <dbReference type="SAM" id="MobiDB-lite"/>
    </source>
</evidence>
<dbReference type="CDD" id="cd10959">
    <property type="entry name" value="CE4_NodB_like_3"/>
    <property type="match status" value="1"/>
</dbReference>
<dbReference type="Pfam" id="PF22790">
    <property type="entry name" value="YkoP"/>
    <property type="match status" value="1"/>
</dbReference>
<dbReference type="PANTHER" id="PTHR10587">
    <property type="entry name" value="GLYCOSYL TRANSFERASE-RELATED"/>
    <property type="match status" value="1"/>
</dbReference>
<dbReference type="PROSITE" id="PS51677">
    <property type="entry name" value="NODB"/>
    <property type="match status" value="1"/>
</dbReference>
<gene>
    <name evidence="3" type="ORF">H7B67_18550</name>
</gene>
<feature type="compositionally biased region" description="Basic and acidic residues" evidence="1">
    <location>
        <begin position="240"/>
        <end position="254"/>
    </location>
</feature>
<name>A0A841SZS1_9BACL</name>
<dbReference type="GO" id="GO:0016810">
    <property type="term" value="F:hydrolase activity, acting on carbon-nitrogen (but not peptide) bonds"/>
    <property type="evidence" value="ECO:0007669"/>
    <property type="project" value="InterPro"/>
</dbReference>
<sequence length="468" mass="54285">MDRIVWWLFSFLTLYDFIPGLISRVFGFRVFRRGQAGQEIAITFDDGPNPEYTPRLLDLLKRHNAKATFFVVGAKAEKHPEIIKRMYDEGHSIGIHNYVHRSNWIMSPRTVKRQVQRTSDILYEITGRRPMFYRPPWGILNLFDFAQLRHYQIVLWSGMFGDWKVKTGEEKLYRRMRKQLAPGEVYVLHDCGTTFGADERAPEMMLAALSRILDDGDRMGLRYVGVGELIEITETIKADEKERRAAGGKQEGRNGRSVPKPGPMKRLVVWLWMQWEKLFHVIFRVKPIGDGDFMHYRIVRYSGKELRFDNGSVLKRGDKVLEMHFDNEKMYEVGMNAKSSVHIAIRVIREVQRALPDMAKEIKRIDKDESIKALYGVSMINRGAEGLGFETFDLPKGLFSIMTQWYLKLLMSIIHPEGGGRVRKHRDTIEPRIIAMARERALSWESGEKSAEISEAYRSKRPGLAAKE</sequence>
<organism evidence="3 4">
    <name type="scientific">Cohnella thailandensis</name>
    <dbReference type="NCBI Taxonomy" id="557557"/>
    <lineage>
        <taxon>Bacteria</taxon>
        <taxon>Bacillati</taxon>
        <taxon>Bacillota</taxon>
        <taxon>Bacilli</taxon>
        <taxon>Bacillales</taxon>
        <taxon>Paenibacillaceae</taxon>
        <taxon>Cohnella</taxon>
    </lineage>
</organism>
<dbReference type="EMBL" id="JACJVQ010000017">
    <property type="protein sequence ID" value="MBB6636126.1"/>
    <property type="molecule type" value="Genomic_DNA"/>
</dbReference>
<comment type="caution">
    <text evidence="3">The sequence shown here is derived from an EMBL/GenBank/DDBJ whole genome shotgun (WGS) entry which is preliminary data.</text>
</comment>
<feature type="domain" description="NodB homology" evidence="2">
    <location>
        <begin position="38"/>
        <end position="224"/>
    </location>
</feature>
<dbReference type="RefSeq" id="WP_185121355.1">
    <property type="nucleotide sequence ID" value="NZ_JACJVQ010000017.1"/>
</dbReference>
<feature type="region of interest" description="Disordered" evidence="1">
    <location>
        <begin position="240"/>
        <end position="260"/>
    </location>
</feature>
<evidence type="ECO:0000259" key="2">
    <source>
        <dbReference type="PROSITE" id="PS51677"/>
    </source>
</evidence>
<dbReference type="SUPFAM" id="SSF88713">
    <property type="entry name" value="Glycoside hydrolase/deacetylase"/>
    <property type="match status" value="1"/>
</dbReference>
<dbReference type="PANTHER" id="PTHR10587:SF137">
    <property type="entry name" value="4-DEOXY-4-FORMAMIDO-L-ARABINOSE-PHOSPHOUNDECAPRENOL DEFORMYLASE ARND-RELATED"/>
    <property type="match status" value="1"/>
</dbReference>
<evidence type="ECO:0000313" key="4">
    <source>
        <dbReference type="Proteomes" id="UP000535838"/>
    </source>
</evidence>
<keyword evidence="4" id="KW-1185">Reference proteome</keyword>
<dbReference type="InterPro" id="IPR054467">
    <property type="entry name" value="YkoP-like_dom"/>
</dbReference>
<dbReference type="GO" id="GO:0005975">
    <property type="term" value="P:carbohydrate metabolic process"/>
    <property type="evidence" value="ECO:0007669"/>
    <property type="project" value="InterPro"/>
</dbReference>
<dbReference type="InterPro" id="IPR002509">
    <property type="entry name" value="NODB_dom"/>
</dbReference>
<dbReference type="Proteomes" id="UP000535838">
    <property type="component" value="Unassembled WGS sequence"/>
</dbReference>
<dbReference type="InterPro" id="IPR050248">
    <property type="entry name" value="Polysacc_deacetylase_ArnD"/>
</dbReference>
<accession>A0A841SZS1</accession>
<feature type="region of interest" description="Disordered" evidence="1">
    <location>
        <begin position="444"/>
        <end position="468"/>
    </location>
</feature>
<proteinExistence type="predicted"/>
<protein>
    <submittedName>
        <fullName evidence="3">Polysaccharide deacetylase family protein</fullName>
    </submittedName>
</protein>